<name>A0ABR4CM97_9HELO</name>
<dbReference type="InterPro" id="IPR036259">
    <property type="entry name" value="MFS_trans_sf"/>
</dbReference>
<keyword evidence="5 7" id="KW-0472">Membrane</keyword>
<dbReference type="Gene3D" id="1.20.1250.20">
    <property type="entry name" value="MFS general substrate transporter like domains"/>
    <property type="match status" value="1"/>
</dbReference>
<keyword evidence="4 7" id="KW-1133">Transmembrane helix</keyword>
<feature type="region of interest" description="Disordered" evidence="6">
    <location>
        <begin position="75"/>
        <end position="108"/>
    </location>
</feature>
<keyword evidence="2" id="KW-0813">Transport</keyword>
<reference evidence="8 9" key="1">
    <citation type="journal article" date="2024" name="Commun. Biol.">
        <title>Comparative genomic analysis of thermophilic fungi reveals convergent evolutionary adaptations and gene losses.</title>
        <authorList>
            <person name="Steindorff A.S."/>
            <person name="Aguilar-Pontes M.V."/>
            <person name="Robinson A.J."/>
            <person name="Andreopoulos B."/>
            <person name="LaButti K."/>
            <person name="Kuo A."/>
            <person name="Mondo S."/>
            <person name="Riley R."/>
            <person name="Otillar R."/>
            <person name="Haridas S."/>
            <person name="Lipzen A."/>
            <person name="Grimwood J."/>
            <person name="Schmutz J."/>
            <person name="Clum A."/>
            <person name="Reid I.D."/>
            <person name="Moisan M.C."/>
            <person name="Butler G."/>
            <person name="Nguyen T.T.M."/>
            <person name="Dewar K."/>
            <person name="Conant G."/>
            <person name="Drula E."/>
            <person name="Henrissat B."/>
            <person name="Hansel C."/>
            <person name="Singer S."/>
            <person name="Hutchinson M.I."/>
            <person name="de Vries R.P."/>
            <person name="Natvig D.O."/>
            <person name="Powell A.J."/>
            <person name="Tsang A."/>
            <person name="Grigoriev I.V."/>
        </authorList>
    </citation>
    <scope>NUCLEOTIDE SEQUENCE [LARGE SCALE GENOMIC DNA]</scope>
    <source>
        <strain evidence="8 9">CBS 494.80</strain>
    </source>
</reference>
<proteinExistence type="predicted"/>
<feature type="transmembrane region" description="Helical" evidence="7">
    <location>
        <begin position="307"/>
        <end position="329"/>
    </location>
</feature>
<feature type="transmembrane region" description="Helical" evidence="7">
    <location>
        <begin position="376"/>
        <end position="393"/>
    </location>
</feature>
<sequence>MRFPDARHLHHPHISNGSPHTPDKPNLLSLLSAFDARFLVTSTMQYAGMMHYKDSTKSSVPAKSVQNGKLRSKFNMASTSNSGAPQATTTTVTGSTENLNDPVPGSSTNEAPIRSYKTAWMYLFDWYPSHYSKEEKKMLRKLDAFLLTFCSIAFFLKWLDSSNINNAYVSGMKEDLKLNGNQYSLFGTFYNAGYLICQIPSMMILSRPKLAPYYIPTMEVLWSILTFAQARLDSAQTIYGTRFLLGVLETPVASGSLYILSSWYRPDELFKRAGVWYISNNLAVMFGGYLQAAAYTNLDGVGGMQGWRWLFIIDGCISLPLSIAGYFMFPGLPASKKPWWLSEEQHLIAKRRMRDAGVEESKNLSWKLIKRVFTKWHFYIAVLCYTFFLSSSYPTGQMALWLKYEAAHGGHKWTIPQINTIPTAVSAVSVVVTILSTSLCMVYPLWTIMTVVQGCTLFSIVVLLVWNVPVGLHFFAYFLLGFTAAVTPILIPWVNIIMKDDAEARAFTTGAMAIGWGIYSFYPIAVFPVLEAPRWKKGYIVEVFFVSMVYILFMVGQYLQRRDDKKAASPVMVVDEEKLGHDSAHVEVKS</sequence>
<feature type="transmembrane region" description="Helical" evidence="7">
    <location>
        <begin position="275"/>
        <end position="295"/>
    </location>
</feature>
<feature type="transmembrane region" description="Helical" evidence="7">
    <location>
        <begin position="474"/>
        <end position="494"/>
    </location>
</feature>
<dbReference type="Pfam" id="PF07690">
    <property type="entry name" value="MFS_1"/>
    <property type="match status" value="1"/>
</dbReference>
<feature type="transmembrane region" description="Helical" evidence="7">
    <location>
        <begin position="442"/>
        <end position="468"/>
    </location>
</feature>
<accession>A0ABR4CM97</accession>
<comment type="subcellular location">
    <subcellularLocation>
        <location evidence="1">Membrane</location>
        <topology evidence="1">Multi-pass membrane protein</topology>
    </subcellularLocation>
</comment>
<evidence type="ECO:0000256" key="3">
    <source>
        <dbReference type="ARBA" id="ARBA00022692"/>
    </source>
</evidence>
<evidence type="ECO:0008006" key="10">
    <source>
        <dbReference type="Google" id="ProtNLM"/>
    </source>
</evidence>
<dbReference type="InterPro" id="IPR011701">
    <property type="entry name" value="MFS"/>
</dbReference>
<dbReference type="PANTHER" id="PTHR43791">
    <property type="entry name" value="PERMEASE-RELATED"/>
    <property type="match status" value="1"/>
</dbReference>
<dbReference type="EMBL" id="JAZHXI010000005">
    <property type="protein sequence ID" value="KAL2071096.1"/>
    <property type="molecule type" value="Genomic_DNA"/>
</dbReference>
<dbReference type="PANTHER" id="PTHR43791:SF28">
    <property type="entry name" value="MAJOR FACILITATOR SUPERFAMILY (MFS) PROFILE DOMAIN-CONTAINING PROTEIN"/>
    <property type="match status" value="1"/>
</dbReference>
<evidence type="ECO:0000256" key="6">
    <source>
        <dbReference type="SAM" id="MobiDB-lite"/>
    </source>
</evidence>
<gene>
    <name evidence="8" type="ORF">VTL71DRAFT_12331</name>
</gene>
<dbReference type="SUPFAM" id="SSF103473">
    <property type="entry name" value="MFS general substrate transporter"/>
    <property type="match status" value="1"/>
</dbReference>
<evidence type="ECO:0000256" key="5">
    <source>
        <dbReference type="ARBA" id="ARBA00023136"/>
    </source>
</evidence>
<evidence type="ECO:0000256" key="4">
    <source>
        <dbReference type="ARBA" id="ARBA00022989"/>
    </source>
</evidence>
<evidence type="ECO:0000313" key="8">
    <source>
        <dbReference type="EMBL" id="KAL2071096.1"/>
    </source>
</evidence>
<evidence type="ECO:0000256" key="1">
    <source>
        <dbReference type="ARBA" id="ARBA00004141"/>
    </source>
</evidence>
<keyword evidence="9" id="KW-1185">Reference proteome</keyword>
<feature type="transmembrane region" description="Helical" evidence="7">
    <location>
        <begin position="413"/>
        <end position="435"/>
    </location>
</feature>
<dbReference type="Proteomes" id="UP001595075">
    <property type="component" value="Unassembled WGS sequence"/>
</dbReference>
<evidence type="ECO:0000256" key="2">
    <source>
        <dbReference type="ARBA" id="ARBA00022448"/>
    </source>
</evidence>
<feature type="region of interest" description="Disordered" evidence="6">
    <location>
        <begin position="1"/>
        <end position="22"/>
    </location>
</feature>
<organism evidence="8 9">
    <name type="scientific">Oculimacula yallundae</name>
    <dbReference type="NCBI Taxonomy" id="86028"/>
    <lineage>
        <taxon>Eukaryota</taxon>
        <taxon>Fungi</taxon>
        <taxon>Dikarya</taxon>
        <taxon>Ascomycota</taxon>
        <taxon>Pezizomycotina</taxon>
        <taxon>Leotiomycetes</taxon>
        <taxon>Helotiales</taxon>
        <taxon>Ploettnerulaceae</taxon>
        <taxon>Oculimacula</taxon>
    </lineage>
</organism>
<evidence type="ECO:0000256" key="7">
    <source>
        <dbReference type="SAM" id="Phobius"/>
    </source>
</evidence>
<evidence type="ECO:0000313" key="9">
    <source>
        <dbReference type="Proteomes" id="UP001595075"/>
    </source>
</evidence>
<comment type="caution">
    <text evidence="8">The sequence shown here is derived from an EMBL/GenBank/DDBJ whole genome shotgun (WGS) entry which is preliminary data.</text>
</comment>
<feature type="transmembrane region" description="Helical" evidence="7">
    <location>
        <begin position="506"/>
        <end position="527"/>
    </location>
</feature>
<feature type="transmembrane region" description="Helical" evidence="7">
    <location>
        <begin position="539"/>
        <end position="559"/>
    </location>
</feature>
<feature type="transmembrane region" description="Helical" evidence="7">
    <location>
        <begin position="243"/>
        <end position="263"/>
    </location>
</feature>
<protein>
    <recommendedName>
        <fullName evidence="10">Vitamin H transporter</fullName>
    </recommendedName>
</protein>
<keyword evidence="3 7" id="KW-0812">Transmembrane</keyword>
<feature type="transmembrane region" description="Helical" evidence="7">
    <location>
        <begin position="183"/>
        <end position="206"/>
    </location>
</feature>